<proteinExistence type="predicted"/>
<comment type="caution">
    <text evidence="1">The sequence shown here is derived from an EMBL/GenBank/DDBJ whole genome shotgun (WGS) entry which is preliminary data.</text>
</comment>
<accession>A0A1J8QUZ5</accession>
<protein>
    <submittedName>
        <fullName evidence="1">Uncharacterized protein</fullName>
    </submittedName>
</protein>
<evidence type="ECO:0000313" key="2">
    <source>
        <dbReference type="Proteomes" id="UP000183567"/>
    </source>
</evidence>
<dbReference type="Proteomes" id="UP000183567">
    <property type="component" value="Unassembled WGS sequence"/>
</dbReference>
<name>A0A1J8QUZ5_9AGAM</name>
<gene>
    <name evidence="1" type="ORF">AZE42_13859</name>
</gene>
<organism evidence="1 2">
    <name type="scientific">Rhizopogon vesiculosus</name>
    <dbReference type="NCBI Taxonomy" id="180088"/>
    <lineage>
        <taxon>Eukaryota</taxon>
        <taxon>Fungi</taxon>
        <taxon>Dikarya</taxon>
        <taxon>Basidiomycota</taxon>
        <taxon>Agaricomycotina</taxon>
        <taxon>Agaricomycetes</taxon>
        <taxon>Agaricomycetidae</taxon>
        <taxon>Boletales</taxon>
        <taxon>Suillineae</taxon>
        <taxon>Rhizopogonaceae</taxon>
        <taxon>Rhizopogon</taxon>
    </lineage>
</organism>
<dbReference type="EMBL" id="LVVM01003105">
    <property type="protein sequence ID" value="OJA15484.1"/>
    <property type="molecule type" value="Genomic_DNA"/>
</dbReference>
<dbReference type="AlphaFoldDB" id="A0A1J8QUZ5"/>
<evidence type="ECO:0000313" key="1">
    <source>
        <dbReference type="EMBL" id="OJA15484.1"/>
    </source>
</evidence>
<reference evidence="1 2" key="1">
    <citation type="submission" date="2016-03" db="EMBL/GenBank/DDBJ databases">
        <title>Comparative genomics of the ectomycorrhizal sister species Rhizopogon vinicolor and Rhizopogon vesiculosus (Basidiomycota: Boletales) reveals a divergence of the mating type B locus.</title>
        <authorList>
            <person name="Mujic A.B."/>
            <person name="Kuo A."/>
            <person name="Tritt A."/>
            <person name="Lipzen A."/>
            <person name="Chen C."/>
            <person name="Johnson J."/>
            <person name="Sharma A."/>
            <person name="Barry K."/>
            <person name="Grigoriev I.V."/>
            <person name="Spatafora J.W."/>
        </authorList>
    </citation>
    <scope>NUCLEOTIDE SEQUENCE [LARGE SCALE GENOMIC DNA]</scope>
    <source>
        <strain evidence="1 2">AM-OR11-056</strain>
    </source>
</reference>
<keyword evidence="2" id="KW-1185">Reference proteome</keyword>
<sequence>MNLCAVLEFSVASLSPHYTSSVLPSKQVVRTQIASEFRSSP</sequence>